<organism evidence="1 2">
    <name type="scientific">Cichorium intybus</name>
    <name type="common">Chicory</name>
    <dbReference type="NCBI Taxonomy" id="13427"/>
    <lineage>
        <taxon>Eukaryota</taxon>
        <taxon>Viridiplantae</taxon>
        <taxon>Streptophyta</taxon>
        <taxon>Embryophyta</taxon>
        <taxon>Tracheophyta</taxon>
        <taxon>Spermatophyta</taxon>
        <taxon>Magnoliopsida</taxon>
        <taxon>eudicotyledons</taxon>
        <taxon>Gunneridae</taxon>
        <taxon>Pentapetalae</taxon>
        <taxon>asterids</taxon>
        <taxon>campanulids</taxon>
        <taxon>Asterales</taxon>
        <taxon>Asteraceae</taxon>
        <taxon>Cichorioideae</taxon>
        <taxon>Cichorieae</taxon>
        <taxon>Cichoriinae</taxon>
        <taxon>Cichorium</taxon>
    </lineage>
</organism>
<evidence type="ECO:0000313" key="2">
    <source>
        <dbReference type="Proteomes" id="UP001055811"/>
    </source>
</evidence>
<reference evidence="2" key="1">
    <citation type="journal article" date="2022" name="Mol. Ecol. Resour.">
        <title>The genomes of chicory, endive, great burdock and yacon provide insights into Asteraceae palaeo-polyploidization history and plant inulin production.</title>
        <authorList>
            <person name="Fan W."/>
            <person name="Wang S."/>
            <person name="Wang H."/>
            <person name="Wang A."/>
            <person name="Jiang F."/>
            <person name="Liu H."/>
            <person name="Zhao H."/>
            <person name="Xu D."/>
            <person name="Zhang Y."/>
        </authorList>
    </citation>
    <scope>NUCLEOTIDE SEQUENCE [LARGE SCALE GENOMIC DNA]</scope>
    <source>
        <strain evidence="2">cv. Punajuju</strain>
    </source>
</reference>
<dbReference type="Proteomes" id="UP001055811">
    <property type="component" value="Linkage Group LG06"/>
</dbReference>
<comment type="caution">
    <text evidence="1">The sequence shown here is derived from an EMBL/GenBank/DDBJ whole genome shotgun (WGS) entry which is preliminary data.</text>
</comment>
<proteinExistence type="predicted"/>
<keyword evidence="2" id="KW-1185">Reference proteome</keyword>
<gene>
    <name evidence="1" type="ORF">L2E82_32217</name>
</gene>
<dbReference type="EMBL" id="CM042014">
    <property type="protein sequence ID" value="KAI3721211.1"/>
    <property type="molecule type" value="Genomic_DNA"/>
</dbReference>
<sequence length="215" mass="24649">MESPKFHCKVIWLPQSPSFCLHLNERDSNTKLLEGPWSANGAVVDPKNLPKGHHLCFSVSDFDSFVKTLKLDYLLFINRNYKEETSFKTNEAIKLLKVNLKNRVPSPLQADFVEHTIKIDTKGTSLALHWEGNESDVDDSLTYKQLLEKVWEVVFVGYSSEWIFQRIMDCKPKIVVTCNVVNIGKKVLNLKDIVDAALAGFGLFDREFPVVWLLY</sequence>
<protein>
    <submittedName>
        <fullName evidence="1">Uncharacterized protein</fullName>
    </submittedName>
</protein>
<reference evidence="1 2" key="2">
    <citation type="journal article" date="2022" name="Mol. Ecol. Resour.">
        <title>The genomes of chicory, endive, great burdock and yacon provide insights into Asteraceae paleo-polyploidization history and plant inulin production.</title>
        <authorList>
            <person name="Fan W."/>
            <person name="Wang S."/>
            <person name="Wang H."/>
            <person name="Wang A."/>
            <person name="Jiang F."/>
            <person name="Liu H."/>
            <person name="Zhao H."/>
            <person name="Xu D."/>
            <person name="Zhang Y."/>
        </authorList>
    </citation>
    <scope>NUCLEOTIDE SEQUENCE [LARGE SCALE GENOMIC DNA]</scope>
    <source>
        <strain evidence="2">cv. Punajuju</strain>
        <tissue evidence="1">Leaves</tissue>
    </source>
</reference>
<accession>A0ACB9BHE8</accession>
<name>A0ACB9BHE8_CICIN</name>
<evidence type="ECO:0000313" key="1">
    <source>
        <dbReference type="EMBL" id="KAI3721211.1"/>
    </source>
</evidence>